<dbReference type="OrthoDB" id="341259at2759"/>
<feature type="transmembrane region" description="Helical" evidence="5">
    <location>
        <begin position="746"/>
        <end position="767"/>
    </location>
</feature>
<name>A0A2J6R3J4_HYAVF</name>
<dbReference type="EMBL" id="KZ613957">
    <property type="protein sequence ID" value="PMD33094.1"/>
    <property type="molecule type" value="Genomic_DNA"/>
</dbReference>
<evidence type="ECO:0000256" key="1">
    <source>
        <dbReference type="ARBA" id="ARBA00004141"/>
    </source>
</evidence>
<keyword evidence="4 5" id="KW-0472">Membrane</keyword>
<sequence length="863" mass="100494">MDVKYRRYDPQENQYYDPIPPNDVWGKFLSMRFVQRPAFYKDLETSEQELVRKEVQRIKYFRKNFETQLLSPSRSLALSDSLADSRARWRKAARARCIQELAACKVEMAKSSGNDPLLQRRYSILTKVAAWGSKEDAKLQEDLDPERYIPDLDQQPSNMEDNPKEPNFGYNGWVIVFEKGKGGVTMEHPLCHGKFPNQKISIQQMLYNKSQTPLKRTEDKKQLRYFHLPANNMKWVEEAISRYYGENLPVFDAHKVLKTNAQRLLKHELWRGQQRGGVGAPVHSRHIGSRCSLVPSAPSSAASTKPEVAAESKDIALFMPYLHWEIEQRLRRMAEVVREATRTKEKENEEVRLRRRLSSFVNEDGSGRKQSSKFPEVASDWRIKSRSQAAPNTRRERSWKPQSSLAQYLWHVAKLFEIIDEAADERHIMEHLHSSPPLHMRRTIDQYYYPTVEDSSQRDQDQVVCRGTRSKNDPDAMARVVMVDQLWLWILDDNTIISSFPRRWGRNKPDASATHRGIRDHLGKIDSSQINNIYDLALIIIDECSKVFFDRTKPIDQRPEVIDIFGSAISNTAEMKTVSYERFGRDVHTMNTQASLETVDGITRRWLNISFEWSILMNAQRIIDELQIMQEIFTKQITVMRDFLKALENIKAVQGPDENGESLQAKTKAQLREVLDIKQQQSGIIEAKAASKSAEQAVLQGRSIMVFTVVTIFFLPLSFFSSVFGMNALELNGSSSPLHLTHELKYMFGLSSIVIFLALAFAFSEWIRTVFVLTFRLPYAYLAYWTDLDHIRLKWRYSPSALRRIERAKLEKLWQRSELRRAEKFRKRSGNIKQGPEVTNREVLSQSRRRFWNWKVRRDSELA</sequence>
<evidence type="ECO:0000313" key="6">
    <source>
        <dbReference type="EMBL" id="PMD33094.1"/>
    </source>
</evidence>
<dbReference type="PANTHER" id="PTHR47685">
    <property type="entry name" value="MAGNESIUM TRANSPORT PROTEIN CORA"/>
    <property type="match status" value="1"/>
</dbReference>
<dbReference type="GO" id="GO:0046873">
    <property type="term" value="F:metal ion transmembrane transporter activity"/>
    <property type="evidence" value="ECO:0007669"/>
    <property type="project" value="InterPro"/>
</dbReference>
<evidence type="ECO:0000256" key="4">
    <source>
        <dbReference type="ARBA" id="ARBA00023136"/>
    </source>
</evidence>
<protein>
    <recommendedName>
        <fullName evidence="8">Cora-domain-containing protein</fullName>
    </recommendedName>
</protein>
<dbReference type="STRING" id="1149755.A0A2J6R3J4"/>
<comment type="subcellular location">
    <subcellularLocation>
        <location evidence="1">Membrane</location>
        <topology evidence="1">Multi-pass membrane protein</topology>
    </subcellularLocation>
</comment>
<dbReference type="Gene3D" id="1.20.58.340">
    <property type="entry name" value="Magnesium transport protein CorA, transmembrane region"/>
    <property type="match status" value="1"/>
</dbReference>
<dbReference type="InterPro" id="IPR045863">
    <property type="entry name" value="CorA_TM1_TM2"/>
</dbReference>
<keyword evidence="2 5" id="KW-0812">Transmembrane</keyword>
<evidence type="ECO:0000313" key="7">
    <source>
        <dbReference type="Proteomes" id="UP000235786"/>
    </source>
</evidence>
<evidence type="ECO:0000256" key="5">
    <source>
        <dbReference type="SAM" id="Phobius"/>
    </source>
</evidence>
<dbReference type="InterPro" id="IPR002523">
    <property type="entry name" value="MgTranspt_CorA/ZnTranspt_ZntB"/>
</dbReference>
<evidence type="ECO:0000256" key="2">
    <source>
        <dbReference type="ARBA" id="ARBA00022692"/>
    </source>
</evidence>
<evidence type="ECO:0008006" key="8">
    <source>
        <dbReference type="Google" id="ProtNLM"/>
    </source>
</evidence>
<dbReference type="AlphaFoldDB" id="A0A2J6R3J4"/>
<dbReference type="PANTHER" id="PTHR47685:SF1">
    <property type="entry name" value="MAGNESIUM TRANSPORT PROTEIN CORA"/>
    <property type="match status" value="1"/>
</dbReference>
<evidence type="ECO:0000256" key="3">
    <source>
        <dbReference type="ARBA" id="ARBA00022989"/>
    </source>
</evidence>
<feature type="transmembrane region" description="Helical" evidence="5">
    <location>
        <begin position="704"/>
        <end position="726"/>
    </location>
</feature>
<organism evidence="6 7">
    <name type="scientific">Hyaloscypha variabilis (strain UAMH 11265 / GT02V1 / F)</name>
    <name type="common">Meliniomyces variabilis</name>
    <dbReference type="NCBI Taxonomy" id="1149755"/>
    <lineage>
        <taxon>Eukaryota</taxon>
        <taxon>Fungi</taxon>
        <taxon>Dikarya</taxon>
        <taxon>Ascomycota</taxon>
        <taxon>Pezizomycotina</taxon>
        <taxon>Leotiomycetes</taxon>
        <taxon>Helotiales</taxon>
        <taxon>Hyaloscyphaceae</taxon>
        <taxon>Hyaloscypha</taxon>
        <taxon>Hyaloscypha variabilis</taxon>
    </lineage>
</organism>
<keyword evidence="3 5" id="KW-1133">Transmembrane helix</keyword>
<proteinExistence type="predicted"/>
<dbReference type="InterPro" id="IPR050829">
    <property type="entry name" value="CorA_MIT"/>
</dbReference>
<dbReference type="Proteomes" id="UP000235786">
    <property type="component" value="Unassembled WGS sequence"/>
</dbReference>
<reference evidence="6 7" key="1">
    <citation type="submission" date="2016-04" db="EMBL/GenBank/DDBJ databases">
        <title>A degradative enzymes factory behind the ericoid mycorrhizal symbiosis.</title>
        <authorList>
            <consortium name="DOE Joint Genome Institute"/>
            <person name="Martino E."/>
            <person name="Morin E."/>
            <person name="Grelet G."/>
            <person name="Kuo A."/>
            <person name="Kohler A."/>
            <person name="Daghino S."/>
            <person name="Barry K."/>
            <person name="Choi C."/>
            <person name="Cichocki N."/>
            <person name="Clum A."/>
            <person name="Copeland A."/>
            <person name="Hainaut M."/>
            <person name="Haridas S."/>
            <person name="Labutti K."/>
            <person name="Lindquist E."/>
            <person name="Lipzen A."/>
            <person name="Khouja H.-R."/>
            <person name="Murat C."/>
            <person name="Ohm R."/>
            <person name="Olson A."/>
            <person name="Spatafora J."/>
            <person name="Veneault-Fourrey C."/>
            <person name="Henrissat B."/>
            <person name="Grigoriev I."/>
            <person name="Martin F."/>
            <person name="Perotto S."/>
        </authorList>
    </citation>
    <scope>NUCLEOTIDE SEQUENCE [LARGE SCALE GENOMIC DNA]</scope>
    <source>
        <strain evidence="6 7">F</strain>
    </source>
</reference>
<gene>
    <name evidence="6" type="ORF">L207DRAFT_558084</name>
</gene>
<dbReference type="Pfam" id="PF01544">
    <property type="entry name" value="CorA"/>
    <property type="match status" value="1"/>
</dbReference>
<dbReference type="GO" id="GO:0016020">
    <property type="term" value="C:membrane"/>
    <property type="evidence" value="ECO:0007669"/>
    <property type="project" value="UniProtKB-SubCell"/>
</dbReference>
<dbReference type="SUPFAM" id="SSF144083">
    <property type="entry name" value="Magnesium transport protein CorA, transmembrane region"/>
    <property type="match status" value="1"/>
</dbReference>
<accession>A0A2J6R3J4</accession>
<keyword evidence="7" id="KW-1185">Reference proteome</keyword>